<gene>
    <name evidence="15" type="ORF">GSLYS_00009203001</name>
</gene>
<dbReference type="InterPro" id="IPR050200">
    <property type="entry name" value="Nuclear_hormone_rcpt_NR3"/>
</dbReference>
<keyword evidence="8 11" id="KW-0804">Transcription</keyword>
<dbReference type="PRINTS" id="PR00047">
    <property type="entry name" value="STROIDFINGER"/>
</dbReference>
<evidence type="ECO:0000256" key="8">
    <source>
        <dbReference type="ARBA" id="ARBA00023163"/>
    </source>
</evidence>
<feature type="domain" description="NR LBD" evidence="14">
    <location>
        <begin position="258"/>
        <end position="479"/>
    </location>
</feature>
<dbReference type="GO" id="GO:0005634">
    <property type="term" value="C:nucleus"/>
    <property type="evidence" value="ECO:0007669"/>
    <property type="project" value="UniProtKB-SubCell"/>
</dbReference>
<feature type="region of interest" description="Disordered" evidence="12">
    <location>
        <begin position="184"/>
        <end position="209"/>
    </location>
</feature>
<evidence type="ECO:0000256" key="12">
    <source>
        <dbReference type="SAM" id="MobiDB-lite"/>
    </source>
</evidence>
<keyword evidence="4 11" id="KW-0863">Zinc-finger</keyword>
<dbReference type="InterPro" id="IPR001728">
    <property type="entry name" value="ThyrH_rcpt"/>
</dbReference>
<evidence type="ECO:0000256" key="6">
    <source>
        <dbReference type="ARBA" id="ARBA00023015"/>
    </source>
</evidence>
<dbReference type="GO" id="GO:0043565">
    <property type="term" value="F:sequence-specific DNA binding"/>
    <property type="evidence" value="ECO:0007669"/>
    <property type="project" value="InterPro"/>
</dbReference>
<dbReference type="InterPro" id="IPR013088">
    <property type="entry name" value="Znf_NHR/GATA"/>
</dbReference>
<organism evidence="15 16">
    <name type="scientific">Lymnaea stagnalis</name>
    <name type="common">Great pond snail</name>
    <name type="synonym">Helix stagnalis</name>
    <dbReference type="NCBI Taxonomy" id="6523"/>
    <lineage>
        <taxon>Eukaryota</taxon>
        <taxon>Metazoa</taxon>
        <taxon>Spiralia</taxon>
        <taxon>Lophotrochozoa</taxon>
        <taxon>Mollusca</taxon>
        <taxon>Gastropoda</taxon>
        <taxon>Heterobranchia</taxon>
        <taxon>Euthyneura</taxon>
        <taxon>Panpulmonata</taxon>
        <taxon>Hygrophila</taxon>
        <taxon>Lymnaeoidea</taxon>
        <taxon>Lymnaeidae</taxon>
        <taxon>Lymnaea</taxon>
    </lineage>
</organism>
<evidence type="ECO:0000256" key="5">
    <source>
        <dbReference type="ARBA" id="ARBA00022833"/>
    </source>
</evidence>
<keyword evidence="10 11" id="KW-0539">Nucleus</keyword>
<evidence type="ECO:0000259" key="13">
    <source>
        <dbReference type="PROSITE" id="PS51030"/>
    </source>
</evidence>
<name>A0AAV2HP19_LYMST</name>
<dbReference type="SMART" id="SM00399">
    <property type="entry name" value="ZnF_C4"/>
    <property type="match status" value="1"/>
</dbReference>
<evidence type="ECO:0000256" key="7">
    <source>
        <dbReference type="ARBA" id="ARBA00023125"/>
    </source>
</evidence>
<dbReference type="Gene3D" id="3.30.50.10">
    <property type="entry name" value="Erythroid Transcription Factor GATA-1, subunit A"/>
    <property type="match status" value="1"/>
</dbReference>
<dbReference type="PANTHER" id="PTHR48092">
    <property type="entry name" value="KNIRPS-RELATED PROTEIN-RELATED"/>
    <property type="match status" value="1"/>
</dbReference>
<evidence type="ECO:0000256" key="4">
    <source>
        <dbReference type="ARBA" id="ARBA00022771"/>
    </source>
</evidence>
<comment type="subcellular location">
    <subcellularLocation>
        <location evidence="1 11">Nucleus</location>
    </subcellularLocation>
</comment>
<dbReference type="InterPro" id="IPR001723">
    <property type="entry name" value="Nuclear_hrmn_rcpt"/>
</dbReference>
<evidence type="ECO:0000256" key="10">
    <source>
        <dbReference type="ARBA" id="ARBA00023242"/>
    </source>
</evidence>
<sequence length="479" mass="54195">MEDDGPADSNTSEFYDIISDGGLVGTSTNSNNTNNENRRNNNSQDTDDNKNVYIIMQQLSSSNPNTVSSHVMTFTSSDSVSLSESTTLMPPPATPDRKNSQDDSDSENTISACLICGDRASGFHYSVYSCEGCKGFFKRSVQKSLQYVCKDQGMCFINKFSRNSCQYCRFQKCLNMGMRRDAVREDRSPGGKHRHKRPRIDDPASCGMSSPGAQVLQTVTIKTDIPVIDDPLRESLLAAKPHLYPKAEIKPCSSNNLISIKMIAMMDFVHFLVSITLLQTFLIENISVSELMHYGYLELRYIIEWAKKVPGFADLEFPDQMALLKSSFMELNVLRLSFRSMDLDDKIKFCEDIILPLEHCETMGWGRELVDGTIDFAQRLKDINLDLTEFCILNGIVLMYPDAHGIEDKLRIAELQSKILDCLRRHIVRQYPLDMKRFGKILLRLPALRIISAKAAERFLSLTFDGSIQLNELVLEMMN</sequence>
<dbReference type="Pfam" id="PF00104">
    <property type="entry name" value="Hormone_recep"/>
    <property type="match status" value="1"/>
</dbReference>
<keyword evidence="3 11" id="KW-0479">Metal-binding</keyword>
<dbReference type="EMBL" id="CAXITT010000195">
    <property type="protein sequence ID" value="CAL1535243.1"/>
    <property type="molecule type" value="Genomic_DNA"/>
</dbReference>
<feature type="region of interest" description="Disordered" evidence="12">
    <location>
        <begin position="1"/>
        <end position="49"/>
    </location>
</feature>
<feature type="compositionally biased region" description="Low complexity" evidence="12">
    <location>
        <begin position="78"/>
        <end position="87"/>
    </location>
</feature>
<dbReference type="Pfam" id="PF00105">
    <property type="entry name" value="zf-C4"/>
    <property type="match status" value="1"/>
</dbReference>
<evidence type="ECO:0000256" key="9">
    <source>
        <dbReference type="ARBA" id="ARBA00023170"/>
    </source>
</evidence>
<dbReference type="InterPro" id="IPR035500">
    <property type="entry name" value="NHR-like_dom_sf"/>
</dbReference>
<comment type="caution">
    <text evidence="15">The sequence shown here is derived from an EMBL/GenBank/DDBJ whole genome shotgun (WGS) entry which is preliminary data.</text>
</comment>
<feature type="region of interest" description="Disordered" evidence="12">
    <location>
        <begin position="78"/>
        <end position="105"/>
    </location>
</feature>
<feature type="domain" description="Nuclear receptor" evidence="13">
    <location>
        <begin position="110"/>
        <end position="185"/>
    </location>
</feature>
<evidence type="ECO:0000256" key="1">
    <source>
        <dbReference type="ARBA" id="ARBA00004123"/>
    </source>
</evidence>
<evidence type="ECO:0000313" key="16">
    <source>
        <dbReference type="Proteomes" id="UP001497497"/>
    </source>
</evidence>
<evidence type="ECO:0000259" key="14">
    <source>
        <dbReference type="PROSITE" id="PS51843"/>
    </source>
</evidence>
<proteinExistence type="inferred from homology"/>
<comment type="similarity">
    <text evidence="2">Belongs to the nuclear hormone receptor family. NR1 subfamily.</text>
</comment>
<dbReference type="PROSITE" id="PS51843">
    <property type="entry name" value="NR_LBD"/>
    <property type="match status" value="1"/>
</dbReference>
<dbReference type="Proteomes" id="UP001497497">
    <property type="component" value="Unassembled WGS sequence"/>
</dbReference>
<evidence type="ECO:0000256" key="2">
    <source>
        <dbReference type="ARBA" id="ARBA00008092"/>
    </source>
</evidence>
<protein>
    <submittedName>
        <fullName evidence="15">Uncharacterized protein</fullName>
    </submittedName>
</protein>
<feature type="compositionally biased region" description="Low complexity" evidence="12">
    <location>
        <begin position="26"/>
        <end position="43"/>
    </location>
</feature>
<dbReference type="PROSITE" id="PS00031">
    <property type="entry name" value="NUCLEAR_REC_DBD_1"/>
    <property type="match status" value="1"/>
</dbReference>
<dbReference type="GO" id="GO:0004879">
    <property type="term" value="F:nuclear receptor activity"/>
    <property type="evidence" value="ECO:0007669"/>
    <property type="project" value="InterPro"/>
</dbReference>
<dbReference type="PRINTS" id="PR00546">
    <property type="entry name" value="THYROIDHORMR"/>
</dbReference>
<dbReference type="SUPFAM" id="SSF57716">
    <property type="entry name" value="Glucocorticoid receptor-like (DNA-binding domain)"/>
    <property type="match status" value="1"/>
</dbReference>
<dbReference type="SUPFAM" id="SSF48508">
    <property type="entry name" value="Nuclear receptor ligand-binding domain"/>
    <property type="match status" value="1"/>
</dbReference>
<dbReference type="CDD" id="cd06961">
    <property type="entry name" value="NR_DBD_TR"/>
    <property type="match status" value="1"/>
</dbReference>
<keyword evidence="9 11" id="KW-0675">Receptor</keyword>
<dbReference type="InterPro" id="IPR001628">
    <property type="entry name" value="Znf_hrmn_rcpt"/>
</dbReference>
<evidence type="ECO:0000256" key="11">
    <source>
        <dbReference type="RuleBase" id="RU004334"/>
    </source>
</evidence>
<evidence type="ECO:0000313" key="15">
    <source>
        <dbReference type="EMBL" id="CAL1535243.1"/>
    </source>
</evidence>
<dbReference type="GO" id="GO:0008270">
    <property type="term" value="F:zinc ion binding"/>
    <property type="evidence" value="ECO:0007669"/>
    <property type="project" value="UniProtKB-KW"/>
</dbReference>
<dbReference type="Gene3D" id="1.10.565.10">
    <property type="entry name" value="Retinoid X Receptor"/>
    <property type="match status" value="1"/>
</dbReference>
<accession>A0AAV2HP19</accession>
<dbReference type="InterPro" id="IPR000536">
    <property type="entry name" value="Nucl_hrmn_rcpt_lig-bd"/>
</dbReference>
<dbReference type="FunFam" id="3.30.50.10:FF:000006">
    <property type="entry name" value="Nuclear receptor subfamily 5 group A member"/>
    <property type="match status" value="1"/>
</dbReference>
<keyword evidence="6 11" id="KW-0805">Transcription regulation</keyword>
<dbReference type="AlphaFoldDB" id="A0AAV2HP19"/>
<dbReference type="PRINTS" id="PR00398">
    <property type="entry name" value="STRDHORMONER"/>
</dbReference>
<evidence type="ECO:0000256" key="3">
    <source>
        <dbReference type="ARBA" id="ARBA00022723"/>
    </source>
</evidence>
<dbReference type="PROSITE" id="PS51030">
    <property type="entry name" value="NUCLEAR_REC_DBD_2"/>
    <property type="match status" value="1"/>
</dbReference>
<keyword evidence="5 11" id="KW-0862">Zinc</keyword>
<dbReference type="SMART" id="SM00430">
    <property type="entry name" value="HOLI"/>
    <property type="match status" value="1"/>
</dbReference>
<keyword evidence="16" id="KW-1185">Reference proteome</keyword>
<reference evidence="15 16" key="1">
    <citation type="submission" date="2024-04" db="EMBL/GenBank/DDBJ databases">
        <authorList>
            <consortium name="Genoscope - CEA"/>
            <person name="William W."/>
        </authorList>
    </citation>
    <scope>NUCLEOTIDE SEQUENCE [LARGE SCALE GENOMIC DNA]</scope>
</reference>
<keyword evidence="7 11" id="KW-0238">DNA-binding</keyword>